<evidence type="ECO:0000313" key="3">
    <source>
        <dbReference type="Proteomes" id="UP000653305"/>
    </source>
</evidence>
<dbReference type="GO" id="GO:0016747">
    <property type="term" value="F:acyltransferase activity, transferring groups other than amino-acyl groups"/>
    <property type="evidence" value="ECO:0007669"/>
    <property type="project" value="TreeGrafter"/>
</dbReference>
<gene>
    <name evidence="2" type="ORF">PHJA_001803700</name>
</gene>
<proteinExistence type="inferred from homology"/>
<reference evidence="2" key="1">
    <citation type="submission" date="2020-07" db="EMBL/GenBank/DDBJ databases">
        <title>Ethylene signaling mediates host invasion by parasitic plants.</title>
        <authorList>
            <person name="Yoshida S."/>
        </authorList>
    </citation>
    <scope>NUCLEOTIDE SEQUENCE</scope>
    <source>
        <strain evidence="2">Okayama</strain>
    </source>
</reference>
<dbReference type="PANTHER" id="PTHR31642">
    <property type="entry name" value="TRICHOTHECENE 3-O-ACETYLTRANSFERASE"/>
    <property type="match status" value="1"/>
</dbReference>
<organism evidence="2 3">
    <name type="scientific">Phtheirospermum japonicum</name>
    <dbReference type="NCBI Taxonomy" id="374723"/>
    <lineage>
        <taxon>Eukaryota</taxon>
        <taxon>Viridiplantae</taxon>
        <taxon>Streptophyta</taxon>
        <taxon>Embryophyta</taxon>
        <taxon>Tracheophyta</taxon>
        <taxon>Spermatophyta</taxon>
        <taxon>Magnoliopsida</taxon>
        <taxon>eudicotyledons</taxon>
        <taxon>Gunneridae</taxon>
        <taxon>Pentapetalae</taxon>
        <taxon>asterids</taxon>
        <taxon>lamiids</taxon>
        <taxon>Lamiales</taxon>
        <taxon>Orobanchaceae</taxon>
        <taxon>Orobanchaceae incertae sedis</taxon>
        <taxon>Phtheirospermum</taxon>
    </lineage>
</organism>
<keyword evidence="3" id="KW-1185">Reference proteome</keyword>
<dbReference type="Gene3D" id="3.30.559.10">
    <property type="entry name" value="Chloramphenicol acetyltransferase-like domain"/>
    <property type="match status" value="3"/>
</dbReference>
<dbReference type="AlphaFoldDB" id="A0A830CBN1"/>
<dbReference type="PANTHER" id="PTHR31642:SF160">
    <property type="entry name" value="HXXXD-TYPE ACYL-TRANSFERASE FAMILY PROTEIN"/>
    <property type="match status" value="1"/>
</dbReference>
<dbReference type="Pfam" id="PF02458">
    <property type="entry name" value="Transferase"/>
    <property type="match status" value="2"/>
</dbReference>
<dbReference type="OrthoDB" id="1862401at2759"/>
<dbReference type="InterPro" id="IPR050317">
    <property type="entry name" value="Plant_Fungal_Acyltransferase"/>
</dbReference>
<name>A0A830CBN1_9LAMI</name>
<dbReference type="Proteomes" id="UP000653305">
    <property type="component" value="Unassembled WGS sequence"/>
</dbReference>
<comment type="similarity">
    <text evidence="1">Belongs to the plant acyltransferase family.</text>
</comment>
<protein>
    <submittedName>
        <fullName evidence="2">Rosmarinate synthase</fullName>
    </submittedName>
</protein>
<sequence length="412" mass="45696">MASENAIYRKFKVEITKKNVVRATSPSPDSHIIPLSNLDLLSGRFPVTYIYFYTTPHNNKTLKDSLALCLNHFYPFAGKISENPNSNEPEILCNNSGALLIEAQTNITLIENQFPVQIQITNFACGGISITFTFDHALGDASSFRKFLLTWFEIALGKSITCSLDHSRSLRARSPPSYNPSMDEQFVSCTIQEIHKSSVEKLQRLASDENNKRTKIEAFSAYVWKIMANTIDENQNNCKIGWLIDGRMRLSENGKNSMSDYVGNVLSLAFGESSVTGLKQGSISEIADIIHEAISTVTNEGHFRDLIDWVECHRPGLMLSKSVLGLGGPALVVSSGQGFPVAELDFGYGSPVLGTVYSTIERLGVGYMNQRQSARKDGSWTVSAILWPEMVEALESDPDHIFQPMSINHIQL</sequence>
<accession>A0A830CBN1</accession>
<dbReference type="EMBL" id="BMAC01000447">
    <property type="protein sequence ID" value="GFP96596.1"/>
    <property type="molecule type" value="Genomic_DNA"/>
</dbReference>
<evidence type="ECO:0000256" key="1">
    <source>
        <dbReference type="ARBA" id="ARBA00009861"/>
    </source>
</evidence>
<evidence type="ECO:0000313" key="2">
    <source>
        <dbReference type="EMBL" id="GFP96596.1"/>
    </source>
</evidence>
<dbReference type="InterPro" id="IPR023213">
    <property type="entry name" value="CAT-like_dom_sf"/>
</dbReference>
<comment type="caution">
    <text evidence="2">The sequence shown here is derived from an EMBL/GenBank/DDBJ whole genome shotgun (WGS) entry which is preliminary data.</text>
</comment>